<evidence type="ECO:0000313" key="3">
    <source>
        <dbReference type="Proteomes" id="UP000285875"/>
    </source>
</evidence>
<organism evidence="2 3">
    <name type="scientific">Acidipropionibacterium jensenii</name>
    <dbReference type="NCBI Taxonomy" id="1749"/>
    <lineage>
        <taxon>Bacteria</taxon>
        <taxon>Bacillati</taxon>
        <taxon>Actinomycetota</taxon>
        <taxon>Actinomycetes</taxon>
        <taxon>Propionibacteriales</taxon>
        <taxon>Propionibacteriaceae</taxon>
        <taxon>Acidipropionibacterium</taxon>
    </lineage>
</organism>
<feature type="compositionally biased region" description="Polar residues" evidence="1">
    <location>
        <begin position="70"/>
        <end position="89"/>
    </location>
</feature>
<evidence type="ECO:0000256" key="1">
    <source>
        <dbReference type="SAM" id="MobiDB-lite"/>
    </source>
</evidence>
<name>A0A3Q9ULI0_9ACTN</name>
<dbReference type="AlphaFoldDB" id="A0A3Q9ULI0"/>
<reference evidence="3" key="1">
    <citation type="submission" date="2017-12" db="EMBL/GenBank/DDBJ databases">
        <title>Whole genome sequencing of Acidipropionibacterium jensenii strains JS279 and JS280.</title>
        <authorList>
            <person name="Deptula P."/>
            <person name="Laine P."/>
            <person name="Smolander O.-P."/>
            <person name="Paulin L."/>
            <person name="Auvinen P."/>
            <person name="Varmanen P."/>
        </authorList>
    </citation>
    <scope>NUCLEOTIDE SEQUENCE [LARGE SCALE GENOMIC DNA]</scope>
    <source>
        <strain evidence="3">JS280</strain>
    </source>
</reference>
<dbReference type="Proteomes" id="UP000285875">
    <property type="component" value="Chromosome"/>
</dbReference>
<dbReference type="KEGG" id="aji:C0Z10_09115"/>
<evidence type="ECO:0000313" key="2">
    <source>
        <dbReference type="EMBL" id="AZZ39886.1"/>
    </source>
</evidence>
<dbReference type="EMBL" id="CP025570">
    <property type="protein sequence ID" value="AZZ39886.1"/>
    <property type="molecule type" value="Genomic_DNA"/>
</dbReference>
<gene>
    <name evidence="2" type="ORF">C0Z10_09115</name>
</gene>
<proteinExistence type="predicted"/>
<protein>
    <submittedName>
        <fullName evidence="2">Uncharacterized protein</fullName>
    </submittedName>
</protein>
<feature type="compositionally biased region" description="Polar residues" evidence="1">
    <location>
        <begin position="1"/>
        <end position="19"/>
    </location>
</feature>
<accession>A0A3Q9ULI0</accession>
<sequence length="89" mass="9642">MTMNSHSPNPVDTLTSEVSTEARPRTMYSCWATPTTISTARIPDPSRPTRSHRAGSASSRASAMDPITISARSRTRLSSTQVFHSTGFS</sequence>
<feature type="region of interest" description="Disordered" evidence="1">
    <location>
        <begin position="1"/>
        <end position="89"/>
    </location>
</feature>
<feature type="compositionally biased region" description="Low complexity" evidence="1">
    <location>
        <begin position="54"/>
        <end position="63"/>
    </location>
</feature>